<evidence type="ECO:0000259" key="2">
    <source>
        <dbReference type="Pfam" id="PF00117"/>
    </source>
</evidence>
<evidence type="ECO:0000256" key="1">
    <source>
        <dbReference type="ARBA" id="ARBA00022962"/>
    </source>
</evidence>
<dbReference type="InterPro" id="IPR029062">
    <property type="entry name" value="Class_I_gatase-like"/>
</dbReference>
<dbReference type="InterPro" id="IPR017926">
    <property type="entry name" value="GATASE"/>
</dbReference>
<dbReference type="PANTHER" id="PTHR43418:SF4">
    <property type="entry name" value="MULTIFUNCTIONAL TRYPTOPHAN BIOSYNTHESIS PROTEIN"/>
    <property type="match status" value="1"/>
</dbReference>
<dbReference type="InterPro" id="IPR050472">
    <property type="entry name" value="Anth_synth/Amidotransfase"/>
</dbReference>
<evidence type="ECO:0000313" key="4">
    <source>
        <dbReference type="Proteomes" id="UP000613160"/>
    </source>
</evidence>
<dbReference type="FunFam" id="3.40.50.880:FF:000003">
    <property type="entry name" value="Anthranilate synthase component II"/>
    <property type="match status" value="1"/>
</dbReference>
<accession>A0A916XSM9</accession>
<organism evidence="3 4">
    <name type="scientific">Aureimonas glaciei</name>
    <dbReference type="NCBI Taxonomy" id="1776957"/>
    <lineage>
        <taxon>Bacteria</taxon>
        <taxon>Pseudomonadati</taxon>
        <taxon>Pseudomonadota</taxon>
        <taxon>Alphaproteobacteria</taxon>
        <taxon>Hyphomicrobiales</taxon>
        <taxon>Aurantimonadaceae</taxon>
        <taxon>Aureimonas</taxon>
    </lineage>
</organism>
<name>A0A916XSM9_9HYPH</name>
<dbReference type="PANTHER" id="PTHR43418">
    <property type="entry name" value="MULTIFUNCTIONAL TRYPTOPHAN BIOSYNTHESIS PROTEIN-RELATED"/>
    <property type="match status" value="1"/>
</dbReference>
<proteinExistence type="predicted"/>
<dbReference type="EMBL" id="BMJJ01000001">
    <property type="protein sequence ID" value="GGD04838.1"/>
    <property type="molecule type" value="Genomic_DNA"/>
</dbReference>
<keyword evidence="1" id="KW-0315">Glutamine amidotransferase</keyword>
<dbReference type="PRINTS" id="PR00097">
    <property type="entry name" value="ANTSNTHASEII"/>
</dbReference>
<keyword evidence="4" id="KW-1185">Reference proteome</keyword>
<comment type="caution">
    <text evidence="3">The sequence shown here is derived from an EMBL/GenBank/DDBJ whole genome shotgun (WGS) entry which is preliminary data.</text>
</comment>
<dbReference type="AlphaFoldDB" id="A0A916XSM9"/>
<reference evidence="3" key="1">
    <citation type="journal article" date="2014" name="Int. J. Syst. Evol. Microbiol.">
        <title>Complete genome sequence of Corynebacterium casei LMG S-19264T (=DSM 44701T), isolated from a smear-ripened cheese.</title>
        <authorList>
            <consortium name="US DOE Joint Genome Institute (JGI-PGF)"/>
            <person name="Walter F."/>
            <person name="Albersmeier A."/>
            <person name="Kalinowski J."/>
            <person name="Ruckert C."/>
        </authorList>
    </citation>
    <scope>NUCLEOTIDE SEQUENCE</scope>
    <source>
        <strain evidence="3">CGMCC 1.15493</strain>
    </source>
</reference>
<dbReference type="CDD" id="cd01743">
    <property type="entry name" value="GATase1_Anthranilate_Synthase"/>
    <property type="match status" value="1"/>
</dbReference>
<dbReference type="GO" id="GO:0005829">
    <property type="term" value="C:cytosol"/>
    <property type="evidence" value="ECO:0007669"/>
    <property type="project" value="TreeGrafter"/>
</dbReference>
<dbReference type="PROSITE" id="PS51273">
    <property type="entry name" value="GATASE_TYPE_1"/>
    <property type="match status" value="1"/>
</dbReference>
<dbReference type="Gene3D" id="3.40.50.880">
    <property type="match status" value="1"/>
</dbReference>
<dbReference type="Proteomes" id="UP000613160">
    <property type="component" value="Unassembled WGS sequence"/>
</dbReference>
<gene>
    <name evidence="3" type="primary">pabA</name>
    <name evidence="3" type="ORF">GCM10011335_04580</name>
</gene>
<dbReference type="GO" id="GO:0000162">
    <property type="term" value="P:L-tryptophan biosynthetic process"/>
    <property type="evidence" value="ECO:0007669"/>
    <property type="project" value="TreeGrafter"/>
</dbReference>
<dbReference type="InterPro" id="IPR006221">
    <property type="entry name" value="TrpG/PapA_dom"/>
</dbReference>
<dbReference type="GO" id="GO:0004049">
    <property type="term" value="F:anthranilate synthase activity"/>
    <property type="evidence" value="ECO:0007669"/>
    <property type="project" value="TreeGrafter"/>
</dbReference>
<dbReference type="Pfam" id="PF00117">
    <property type="entry name" value="GATase"/>
    <property type="match status" value="1"/>
</dbReference>
<dbReference type="RefSeq" id="WP_188848928.1">
    <property type="nucleotide sequence ID" value="NZ_BMJJ01000001.1"/>
</dbReference>
<dbReference type="PRINTS" id="PR00096">
    <property type="entry name" value="GATASE"/>
</dbReference>
<sequence>MILVIDNYDSFVFNVARYLERAGGRTHVVRNDAIDLAGIEALSPRAIVVSPGPCTPDEAGISLSVVEALSGTVPLLGVCLGHQCIGKIFGGTVERARRPLHGRASTLDHDGAALFAGLPSPMQAGRYHSLIVTETAAMADALVVDARSEEGEVMALRHRSHPTYGIQFHPESVLTEHGLPLFENFLDLAERWHADRLA</sequence>
<feature type="domain" description="Glutamine amidotransferase" evidence="2">
    <location>
        <begin position="3"/>
        <end position="186"/>
    </location>
</feature>
<dbReference type="NCBIfam" id="TIGR00566">
    <property type="entry name" value="trpG_papA"/>
    <property type="match status" value="1"/>
</dbReference>
<evidence type="ECO:0000313" key="3">
    <source>
        <dbReference type="EMBL" id="GGD04838.1"/>
    </source>
</evidence>
<dbReference type="SUPFAM" id="SSF52317">
    <property type="entry name" value="Class I glutamine amidotransferase-like"/>
    <property type="match status" value="1"/>
</dbReference>
<protein>
    <submittedName>
        <fullName evidence="3">Aminodeoxychorismate/anthranilate synthase component II</fullName>
    </submittedName>
</protein>
<reference evidence="3" key="2">
    <citation type="submission" date="2020-09" db="EMBL/GenBank/DDBJ databases">
        <authorList>
            <person name="Sun Q."/>
            <person name="Zhou Y."/>
        </authorList>
    </citation>
    <scope>NUCLEOTIDE SEQUENCE</scope>
    <source>
        <strain evidence="3">CGMCC 1.15493</strain>
    </source>
</reference>